<organism evidence="1 2">
    <name type="scientific">Enhygromyxa salina</name>
    <dbReference type="NCBI Taxonomy" id="215803"/>
    <lineage>
        <taxon>Bacteria</taxon>
        <taxon>Pseudomonadati</taxon>
        <taxon>Myxococcota</taxon>
        <taxon>Polyangia</taxon>
        <taxon>Nannocystales</taxon>
        <taxon>Nannocystaceae</taxon>
        <taxon>Enhygromyxa</taxon>
    </lineage>
</organism>
<dbReference type="EMBL" id="JMCC02000049">
    <property type="protein sequence ID" value="KIG15641.1"/>
    <property type="molecule type" value="Genomic_DNA"/>
</dbReference>
<dbReference type="Pfam" id="PF12228">
    <property type="entry name" value="DUF3604"/>
    <property type="match status" value="1"/>
</dbReference>
<name>A0A0C2CX93_9BACT</name>
<dbReference type="Proteomes" id="UP000031599">
    <property type="component" value="Unassembled WGS sequence"/>
</dbReference>
<comment type="caution">
    <text evidence="1">The sequence shown here is derived from an EMBL/GenBank/DDBJ whole genome shotgun (WGS) entry which is preliminary data.</text>
</comment>
<reference evidence="1 2" key="1">
    <citation type="submission" date="2014-12" db="EMBL/GenBank/DDBJ databases">
        <title>Genome assembly of Enhygromyxa salina DSM 15201.</title>
        <authorList>
            <person name="Sharma G."/>
            <person name="Subramanian S."/>
        </authorList>
    </citation>
    <scope>NUCLEOTIDE SEQUENCE [LARGE SCALE GENOMIC DNA]</scope>
    <source>
        <strain evidence="1 2">DSM 15201</strain>
    </source>
</reference>
<dbReference type="SUPFAM" id="SSF89550">
    <property type="entry name" value="PHP domain-like"/>
    <property type="match status" value="1"/>
</dbReference>
<dbReference type="Gene3D" id="3.20.20.140">
    <property type="entry name" value="Metal-dependent hydrolases"/>
    <property type="match status" value="1"/>
</dbReference>
<dbReference type="AlphaFoldDB" id="A0A0C2CX93"/>
<evidence type="ECO:0000313" key="2">
    <source>
        <dbReference type="Proteomes" id="UP000031599"/>
    </source>
</evidence>
<dbReference type="InterPro" id="IPR016195">
    <property type="entry name" value="Pol/histidinol_Pase-like"/>
</dbReference>
<dbReference type="RefSeq" id="WP_146659693.1">
    <property type="nucleotide sequence ID" value="NZ_JMCC02000049.1"/>
</dbReference>
<gene>
    <name evidence="1" type="ORF">DB30_05389</name>
</gene>
<evidence type="ECO:0000313" key="1">
    <source>
        <dbReference type="EMBL" id="KIG15641.1"/>
    </source>
</evidence>
<dbReference type="InterPro" id="IPR022028">
    <property type="entry name" value="DUF3604"/>
</dbReference>
<evidence type="ECO:0008006" key="3">
    <source>
        <dbReference type="Google" id="ProtNLM"/>
    </source>
</evidence>
<accession>A0A0C2CX93</accession>
<protein>
    <recommendedName>
        <fullName evidence="3">DUF3604 domain-containing protein</fullName>
    </recommendedName>
</protein>
<sequence length="716" mass="78625">MTDLVTHRLGHVSLTPDGPVVAGSMNEWTLTYTVGSYGIDEGGTLKLARRFASDGAHPQFDEPTAPNYTTVTTTGEAKLRPRYDPKAHVRPWMKCLVIDVYDGCLAPGDTVTITLGDRSQGSPGIRAQSFIESAHELRFLVDPTNACLVERLPSSPVLAIISGAPLSVVVIVPTQVVVGEQAQIFVKGEDRWGNPTPAPDPVELSWDGDGEVQINAGVLRCATSCSGRVVARWHDQTFVSNPITATQTPPQHRKYWGDLHAQSDATVGTGTEVEYFEFGRDWAHLDVMCHQGNDFQMTDEDWRRLNEVVRRFHQDGRFVVFPGYEWSANTAAGGDRNVMYLEEGMPIMRSSHWQIPGTPEDQHTPAHPADVLFSKLREHVDLDKVVLAAHCGGRYADIREYFDEELGPLIEVMSCWGVFEWLLWDAFDKGYEVGVVANSDGHKGRPGAEGPGAGQFGIFGGLTCMLAESLTRAAVFNALKQRRCYGTTGPRMDLNFEVEGRVMGSSFAVDRDRVQVTASVVGVGPIESLQLFRGRELIHEVRPAAFTNCGASRRIRLVWGGARIRGRGRRATWDGVVEIEGAHIERAQVFAFDSPMDGIQAQTDTTIELRSRTTGDLDGLDIWLDQAQRGRVVFRSGVGELAAMLGTLDANGQSASFGGLDLRASICRYPESPSERALEFTHEVELAASATTPLFVKAVQVDGHTAWSSPIYLRRC</sequence>
<proteinExistence type="predicted"/>